<accession>A0ABV5EEK4</accession>
<evidence type="ECO:0000313" key="1">
    <source>
        <dbReference type="EMBL" id="MFB8775289.1"/>
    </source>
</evidence>
<dbReference type="EMBL" id="JAYMRP010000019">
    <property type="protein sequence ID" value="MFB8775289.1"/>
    <property type="molecule type" value="Genomic_DNA"/>
</dbReference>
<reference evidence="1 2" key="1">
    <citation type="submission" date="2024-01" db="EMBL/GenBank/DDBJ databases">
        <title>Genome mining of biosynthetic gene clusters to explore secondary metabolites of Streptomyces sp.</title>
        <authorList>
            <person name="Baig A."/>
            <person name="Ajitkumar Shintre N."/>
            <person name="Kumar H."/>
            <person name="Anbarasu A."/>
            <person name="Ramaiah S."/>
        </authorList>
    </citation>
    <scope>NUCLEOTIDE SEQUENCE [LARGE SCALE GENOMIC DNA]</scope>
    <source>
        <strain evidence="1 2">A57</strain>
    </source>
</reference>
<dbReference type="Proteomes" id="UP001585080">
    <property type="component" value="Unassembled WGS sequence"/>
</dbReference>
<dbReference type="RefSeq" id="WP_376733915.1">
    <property type="nucleotide sequence ID" value="NZ_JAYMRP010000019.1"/>
</dbReference>
<dbReference type="SUPFAM" id="SSF48371">
    <property type="entry name" value="ARM repeat"/>
    <property type="match status" value="1"/>
</dbReference>
<evidence type="ECO:0000313" key="2">
    <source>
        <dbReference type="Proteomes" id="UP001585080"/>
    </source>
</evidence>
<protein>
    <recommendedName>
        <fullName evidence="3">HEAT repeat domain-containing protein</fullName>
    </recommendedName>
</protein>
<dbReference type="InterPro" id="IPR016024">
    <property type="entry name" value="ARM-type_fold"/>
</dbReference>
<organism evidence="1 2">
    <name type="scientific">Streptomyces broussonetiae</name>
    <dbReference type="NCBI Taxonomy" id="2686304"/>
    <lineage>
        <taxon>Bacteria</taxon>
        <taxon>Bacillati</taxon>
        <taxon>Actinomycetota</taxon>
        <taxon>Actinomycetes</taxon>
        <taxon>Kitasatosporales</taxon>
        <taxon>Streptomycetaceae</taxon>
        <taxon>Streptomyces</taxon>
    </lineage>
</organism>
<comment type="caution">
    <text evidence="1">The sequence shown here is derived from an EMBL/GenBank/DDBJ whole genome shotgun (WGS) entry which is preliminary data.</text>
</comment>
<name>A0ABV5EEK4_9ACTN</name>
<proteinExistence type="predicted"/>
<keyword evidence="2" id="KW-1185">Reference proteome</keyword>
<dbReference type="InterPro" id="IPR011989">
    <property type="entry name" value="ARM-like"/>
</dbReference>
<dbReference type="Gene3D" id="1.25.10.10">
    <property type="entry name" value="Leucine-rich Repeat Variant"/>
    <property type="match status" value="1"/>
</dbReference>
<evidence type="ECO:0008006" key="3">
    <source>
        <dbReference type="Google" id="ProtNLM"/>
    </source>
</evidence>
<gene>
    <name evidence="1" type="ORF">VSS16_21545</name>
</gene>
<sequence>MTSPGAAVGLAECGERADAVLLWPLLGHPEGRVRAGAVAGLRMLDVVDVERLRPLLDDPEPGVVREVTRALLPSAGALPLETLTDRLAPGRPRQARVAAFRLLWARGGVVALRAAVALLDDPDDRLRTWAGQSVQRWHAGRGVVRGDAEVGELLDRARHLCSDYVLKRRKWAAGLRA</sequence>